<feature type="compositionally biased region" description="Low complexity" evidence="1">
    <location>
        <begin position="262"/>
        <end position="276"/>
    </location>
</feature>
<evidence type="ECO:0000313" key="3">
    <source>
        <dbReference type="Proteomes" id="UP000027586"/>
    </source>
</evidence>
<dbReference type="Gene3D" id="1.10.472.10">
    <property type="entry name" value="Cyclin-like"/>
    <property type="match status" value="1"/>
</dbReference>
<accession>A0A068RI29</accession>
<dbReference type="InterPro" id="IPR036915">
    <property type="entry name" value="Cyclin-like_sf"/>
</dbReference>
<sequence length="276" mass="31093">MSLPPFRFDIARHPTKDTIKMLASLLEKVTSANDRLHPAPAANGDPPRHGRSRSLSHASPYTCFHARSIPSISIHAYLSRILKYCPCANECFLAILVYFDRLSKTTPASRQPLRIDSYNIHRLVIAAIMVSSKLMSDIFYTNTRYAKVGGLPVSELNVLEVQFIVLNDYALFVTVDELQNYGDQLLLHWMKEQEGYPEGRVPPRMSAVHDALSSTKENEQQQEEQDEYSRVHKVARHLSIDKGDTRRHSKEEQQLPTPPDSSAPHHPSSSSSSSSS</sequence>
<dbReference type="GO" id="GO:0019901">
    <property type="term" value="F:protein kinase binding"/>
    <property type="evidence" value="ECO:0007669"/>
    <property type="project" value="InterPro"/>
</dbReference>
<gene>
    <name evidence="2" type="ORF">LCOR_01358.1</name>
</gene>
<dbReference type="SUPFAM" id="SSF47954">
    <property type="entry name" value="Cyclin-like"/>
    <property type="match status" value="1"/>
</dbReference>
<protein>
    <submittedName>
        <fullName evidence="2">Pho85p cyclin of the pho80p pcl7p</fullName>
    </submittedName>
</protein>
<dbReference type="InterPro" id="IPR013922">
    <property type="entry name" value="Cyclin_PHO80-like"/>
</dbReference>
<dbReference type="VEuPathDB" id="FungiDB:LCOR_01358.1"/>
<organism evidence="2 3">
    <name type="scientific">Lichtheimia corymbifera JMRC:FSU:9682</name>
    <dbReference type="NCBI Taxonomy" id="1263082"/>
    <lineage>
        <taxon>Eukaryota</taxon>
        <taxon>Fungi</taxon>
        <taxon>Fungi incertae sedis</taxon>
        <taxon>Mucoromycota</taxon>
        <taxon>Mucoromycotina</taxon>
        <taxon>Mucoromycetes</taxon>
        <taxon>Mucorales</taxon>
        <taxon>Lichtheimiaceae</taxon>
        <taxon>Lichtheimia</taxon>
    </lineage>
</organism>
<proteinExistence type="predicted"/>
<feature type="compositionally biased region" description="Basic and acidic residues" evidence="1">
    <location>
        <begin position="238"/>
        <end position="253"/>
    </location>
</feature>
<dbReference type="STRING" id="1263082.A0A068RI29"/>
<dbReference type="EMBL" id="CBTN010000003">
    <property type="protein sequence ID" value="CDH49619.1"/>
    <property type="molecule type" value="Genomic_DNA"/>
</dbReference>
<evidence type="ECO:0000313" key="2">
    <source>
        <dbReference type="EMBL" id="CDH49619.1"/>
    </source>
</evidence>
<dbReference type="AlphaFoldDB" id="A0A068RI29"/>
<dbReference type="GO" id="GO:0005634">
    <property type="term" value="C:nucleus"/>
    <property type="evidence" value="ECO:0007669"/>
    <property type="project" value="TreeGrafter"/>
</dbReference>
<dbReference type="GO" id="GO:0016538">
    <property type="term" value="F:cyclin-dependent protein serine/threonine kinase regulator activity"/>
    <property type="evidence" value="ECO:0007669"/>
    <property type="project" value="TreeGrafter"/>
</dbReference>
<keyword evidence="3" id="KW-1185">Reference proteome</keyword>
<reference evidence="2" key="1">
    <citation type="submission" date="2013-08" db="EMBL/GenBank/DDBJ databases">
        <title>Gene expansion shapes genome architecture in the human pathogen Lichtheimia corymbifera: an evolutionary genomics analysis in the ancient terrestrial Mucorales (Mucoromycotina).</title>
        <authorList>
            <person name="Schwartze V.U."/>
            <person name="Winter S."/>
            <person name="Shelest E."/>
            <person name="Marcet-Houben M."/>
            <person name="Horn F."/>
            <person name="Wehner S."/>
            <person name="Hoffmann K."/>
            <person name="Riege K."/>
            <person name="Sammeth M."/>
            <person name="Nowrousian M."/>
            <person name="Valiante V."/>
            <person name="Linde J."/>
            <person name="Jacobsen I.D."/>
            <person name="Marz M."/>
            <person name="Brakhage A.A."/>
            <person name="Gabaldon T."/>
            <person name="Bocker S."/>
            <person name="Voigt K."/>
        </authorList>
    </citation>
    <scope>NUCLEOTIDE SEQUENCE [LARGE SCALE GENOMIC DNA]</scope>
    <source>
        <strain evidence="2">FSU 9682</strain>
    </source>
</reference>
<evidence type="ECO:0000256" key="1">
    <source>
        <dbReference type="SAM" id="MobiDB-lite"/>
    </source>
</evidence>
<name>A0A068RI29_9FUNG</name>
<dbReference type="GO" id="GO:0000307">
    <property type="term" value="C:cyclin-dependent protein kinase holoenzyme complex"/>
    <property type="evidence" value="ECO:0007669"/>
    <property type="project" value="TreeGrafter"/>
</dbReference>
<dbReference type="OrthoDB" id="1060854at2759"/>
<dbReference type="CDD" id="cd20558">
    <property type="entry name" value="CYCLIN_ScPCL7-like"/>
    <property type="match status" value="1"/>
</dbReference>
<dbReference type="PANTHER" id="PTHR15615">
    <property type="match status" value="1"/>
</dbReference>
<comment type="caution">
    <text evidence="2">The sequence shown here is derived from an EMBL/GenBank/DDBJ whole genome shotgun (WGS) entry which is preliminary data.</text>
</comment>
<dbReference type="PANTHER" id="PTHR15615:SF94">
    <property type="entry name" value="PHO85 CYCLIN-6-RELATED"/>
    <property type="match status" value="1"/>
</dbReference>
<dbReference type="Pfam" id="PF08613">
    <property type="entry name" value="Cyclin"/>
    <property type="match status" value="1"/>
</dbReference>
<dbReference type="Proteomes" id="UP000027586">
    <property type="component" value="Unassembled WGS sequence"/>
</dbReference>
<feature type="region of interest" description="Disordered" evidence="1">
    <location>
        <begin position="198"/>
        <end position="276"/>
    </location>
</feature>